<dbReference type="AlphaFoldDB" id="A0A2R8B7H8"/>
<gene>
    <name evidence="1" type="ORF">DEA8626_02020</name>
</gene>
<dbReference type="Gene3D" id="3.10.520.10">
    <property type="entry name" value="ApbE-like domains"/>
    <property type="match status" value="1"/>
</dbReference>
<accession>A0A2R8B7H8</accession>
<sequence>MGRARARAKAVGTRPAAPLWPGATAARDAAGRLVLSQGPIELILDLGGAADEIARAEAVAQKAFSGVLEELVSELSLLRRPIASGGKEPNGPVARRMARAVAPHANWYITPMAAVAGAVADHILEAISGRCALERIAINNGGDIALRLVGDARYRIGISDYRQTARFAGIVSIGARDGIGGIATSGCHGRSHSLGIADAVTVLARCAADADAAATLIANAVDLPDSPKIRRRPARELSPDSDLGNRLVTVDVAALDPDETERALDAGVRRAGQIVATGAARAAFLSLQGSIRTVGAGDALGSATAGREEEN</sequence>
<evidence type="ECO:0000313" key="2">
    <source>
        <dbReference type="Proteomes" id="UP000244924"/>
    </source>
</evidence>
<dbReference type="RefSeq" id="WP_108852804.1">
    <property type="nucleotide sequence ID" value="NZ_OMOQ01000001.1"/>
</dbReference>
<name>A0A2R8B7H8_9RHOB</name>
<dbReference type="EMBL" id="OMOQ01000001">
    <property type="protein sequence ID" value="SPH18482.1"/>
    <property type="molecule type" value="Genomic_DNA"/>
</dbReference>
<keyword evidence="2" id="KW-1185">Reference proteome</keyword>
<dbReference type="SUPFAM" id="SSF143631">
    <property type="entry name" value="ApbE-like"/>
    <property type="match status" value="1"/>
</dbReference>
<dbReference type="NCBIfam" id="NF003322">
    <property type="entry name" value="PRK04334.1-2"/>
    <property type="match status" value="1"/>
</dbReference>
<dbReference type="InterPro" id="IPR003374">
    <property type="entry name" value="ApbE-like_sf"/>
</dbReference>
<dbReference type="Proteomes" id="UP000244924">
    <property type="component" value="Unassembled WGS sequence"/>
</dbReference>
<organism evidence="1 2">
    <name type="scientific">Albidovulum aquaemixtae</name>
    <dbReference type="NCBI Taxonomy" id="1542388"/>
    <lineage>
        <taxon>Bacteria</taxon>
        <taxon>Pseudomonadati</taxon>
        <taxon>Pseudomonadota</taxon>
        <taxon>Alphaproteobacteria</taxon>
        <taxon>Rhodobacterales</taxon>
        <taxon>Paracoccaceae</taxon>
        <taxon>Albidovulum</taxon>
    </lineage>
</organism>
<proteinExistence type="predicted"/>
<evidence type="ECO:0000313" key="1">
    <source>
        <dbReference type="EMBL" id="SPH18482.1"/>
    </source>
</evidence>
<reference evidence="1 2" key="1">
    <citation type="submission" date="2018-03" db="EMBL/GenBank/DDBJ databases">
        <authorList>
            <person name="Keele B.F."/>
        </authorList>
    </citation>
    <scope>NUCLEOTIDE SEQUENCE [LARGE SCALE GENOMIC DNA]</scope>
    <source>
        <strain evidence="1 2">CECT 8626</strain>
    </source>
</reference>
<protein>
    <submittedName>
        <fullName evidence="1">Uncharacterized protein</fullName>
    </submittedName>
</protein>
<dbReference type="OrthoDB" id="9814719at2"/>